<organism evidence="3 4">
    <name type="scientific">Fibroporia radiculosa</name>
    <dbReference type="NCBI Taxonomy" id="599839"/>
    <lineage>
        <taxon>Eukaryota</taxon>
        <taxon>Fungi</taxon>
        <taxon>Dikarya</taxon>
        <taxon>Basidiomycota</taxon>
        <taxon>Agaricomycotina</taxon>
        <taxon>Agaricomycetes</taxon>
        <taxon>Polyporales</taxon>
        <taxon>Fibroporiaceae</taxon>
        <taxon>Fibroporia</taxon>
    </lineage>
</organism>
<keyword evidence="4" id="KW-1185">Reference proteome</keyword>
<evidence type="ECO:0000256" key="1">
    <source>
        <dbReference type="SAM" id="MobiDB-lite"/>
    </source>
</evidence>
<dbReference type="AlphaFoldDB" id="J4HWE8"/>
<feature type="compositionally biased region" description="Basic and acidic residues" evidence="1">
    <location>
        <begin position="133"/>
        <end position="145"/>
    </location>
</feature>
<protein>
    <submittedName>
        <fullName evidence="3">Uncharacterized protein</fullName>
    </submittedName>
</protein>
<accession>J4HWE8</accession>
<evidence type="ECO:0000313" key="3">
    <source>
        <dbReference type="EMBL" id="CCM02137.1"/>
    </source>
</evidence>
<evidence type="ECO:0000313" key="4">
    <source>
        <dbReference type="Proteomes" id="UP000006352"/>
    </source>
</evidence>
<name>J4HWE8_9APHY</name>
<reference evidence="3 4" key="1">
    <citation type="journal article" date="2012" name="Appl. Environ. Microbiol.">
        <title>Short-read sequencing for genomic analysis of the brown rot fungus Fibroporia radiculosa.</title>
        <authorList>
            <person name="Tang J.D."/>
            <person name="Perkins A.D."/>
            <person name="Sonstegard T.S."/>
            <person name="Schroeder S.G."/>
            <person name="Burgess S.C."/>
            <person name="Diehl S.V."/>
        </authorList>
    </citation>
    <scope>NUCLEOTIDE SEQUENCE [LARGE SCALE GENOMIC DNA]</scope>
    <source>
        <strain evidence="3 4">TFFH 294</strain>
    </source>
</reference>
<sequence length="204" mass="24900">MRAITVFAIAAAVAAPVFVRQVAAPSPYRVAMVARELATRAEDERGQGLEEEGRFSDHYEHIHHPGEFHDENHRHHHLDRRFRHPRPWTMKDQARMFSVTHPMHRRSSREDGEFREDEEEDHRRGEGRHRHHHEEEGRRYHEGKYRHHYNEEEGHRDYEGKYHHHNEEESRRHHEGERFHHQEHEEMERHQRAFFARSLLDMVD</sequence>
<gene>
    <name evidence="3" type="ORF">FIBRA_04214</name>
</gene>
<dbReference type="EMBL" id="HE797064">
    <property type="protein sequence ID" value="CCM02137.1"/>
    <property type="molecule type" value="Genomic_DNA"/>
</dbReference>
<keyword evidence="2" id="KW-0732">Signal</keyword>
<feature type="region of interest" description="Disordered" evidence="1">
    <location>
        <begin position="163"/>
        <end position="187"/>
    </location>
</feature>
<dbReference type="GeneID" id="24097048"/>
<dbReference type="InParanoid" id="J4HWE8"/>
<dbReference type="RefSeq" id="XP_012181420.1">
    <property type="nucleotide sequence ID" value="XM_012326030.1"/>
</dbReference>
<feature type="chain" id="PRO_5003778709" evidence="2">
    <location>
        <begin position="25"/>
        <end position="204"/>
    </location>
</feature>
<evidence type="ECO:0000256" key="2">
    <source>
        <dbReference type="SAM" id="SignalP"/>
    </source>
</evidence>
<dbReference type="HOGENOM" id="CLU_1343262_0_0_1"/>
<dbReference type="Proteomes" id="UP000006352">
    <property type="component" value="Unassembled WGS sequence"/>
</dbReference>
<proteinExistence type="predicted"/>
<feature type="region of interest" description="Disordered" evidence="1">
    <location>
        <begin position="101"/>
        <end position="145"/>
    </location>
</feature>
<feature type="signal peptide" evidence="2">
    <location>
        <begin position="1"/>
        <end position="24"/>
    </location>
</feature>